<dbReference type="PANTHER" id="PTHR33375">
    <property type="entry name" value="CHROMOSOME-PARTITIONING PROTEIN PARB-RELATED"/>
    <property type="match status" value="1"/>
</dbReference>
<evidence type="ECO:0000313" key="3">
    <source>
        <dbReference type="Proteomes" id="UP001211420"/>
    </source>
</evidence>
<evidence type="ECO:0000313" key="2">
    <source>
        <dbReference type="EMBL" id="MCZ3621881.1"/>
    </source>
</evidence>
<evidence type="ECO:0000259" key="1">
    <source>
        <dbReference type="SMART" id="SM00470"/>
    </source>
</evidence>
<dbReference type="SMART" id="SM00470">
    <property type="entry name" value="ParB"/>
    <property type="match status" value="1"/>
</dbReference>
<dbReference type="Proteomes" id="UP001211420">
    <property type="component" value="Unassembled WGS sequence"/>
</dbReference>
<sequence>MDVKTVSIDSIKPYPNNPRLNDNAVDKVANSIKEFGFQQPIVVDKDGVVIVGHTRLKAAKKLGLKEVPVVYATNLNEEQVKAYRLADNKVGEESVWDNKKLLEELGG</sequence>
<dbReference type="CDD" id="cd16402">
    <property type="entry name" value="ParB_N_like_MT"/>
    <property type="match status" value="1"/>
</dbReference>
<feature type="domain" description="ParB-like N-terminal" evidence="1">
    <location>
        <begin position="4"/>
        <end position="89"/>
    </location>
</feature>
<dbReference type="PANTHER" id="PTHR33375:SF1">
    <property type="entry name" value="CHROMOSOME-PARTITIONING PROTEIN PARB-RELATED"/>
    <property type="match status" value="1"/>
</dbReference>
<dbReference type="InterPro" id="IPR036086">
    <property type="entry name" value="ParB/Sulfiredoxin_sf"/>
</dbReference>
<dbReference type="InterPro" id="IPR050336">
    <property type="entry name" value="Chromosome_partition/occlusion"/>
</dbReference>
<dbReference type="RefSeq" id="WP_269254490.1">
    <property type="nucleotide sequence ID" value="NZ_JAKHPU010000002.1"/>
</dbReference>
<dbReference type="EMBL" id="JAKHPW010000002">
    <property type="protein sequence ID" value="MCZ3621881.1"/>
    <property type="molecule type" value="Genomic_DNA"/>
</dbReference>
<reference evidence="2 3" key="1">
    <citation type="submission" date="2022-01" db="EMBL/GenBank/DDBJ databases">
        <title>VMRC isolate genome collection.</title>
        <authorList>
            <person name="France M."/>
            <person name="Rutt L."/>
            <person name="Humphrys M."/>
            <person name="Ravel J."/>
        </authorList>
    </citation>
    <scope>NUCLEOTIDE SEQUENCE [LARGE SCALE GENOMIC DNA]</scope>
    <source>
        <strain evidence="2 3">C0172B4</strain>
    </source>
</reference>
<accession>A0ABT4K3T4</accession>
<proteinExistence type="predicted"/>
<gene>
    <name evidence="2" type="ORF">L2772_03215</name>
</gene>
<protein>
    <submittedName>
        <fullName evidence="2">ParB N-terminal domain-containing protein</fullName>
    </submittedName>
</protein>
<dbReference type="Pfam" id="PF02195">
    <property type="entry name" value="ParB_N"/>
    <property type="match status" value="1"/>
</dbReference>
<name>A0ABT4K3T4_9LACO</name>
<keyword evidence="3" id="KW-1185">Reference proteome</keyword>
<dbReference type="InterPro" id="IPR003115">
    <property type="entry name" value="ParB_N"/>
</dbReference>
<comment type="caution">
    <text evidence="2">The sequence shown here is derived from an EMBL/GenBank/DDBJ whole genome shotgun (WGS) entry which is preliminary data.</text>
</comment>
<organism evidence="2 3">
    <name type="scientific">Lactobacillus mulieris</name>
    <dbReference type="NCBI Taxonomy" id="2508708"/>
    <lineage>
        <taxon>Bacteria</taxon>
        <taxon>Bacillati</taxon>
        <taxon>Bacillota</taxon>
        <taxon>Bacilli</taxon>
        <taxon>Lactobacillales</taxon>
        <taxon>Lactobacillaceae</taxon>
        <taxon>Lactobacillus</taxon>
    </lineage>
</organism>
<dbReference type="SUPFAM" id="SSF110849">
    <property type="entry name" value="ParB/Sulfiredoxin"/>
    <property type="match status" value="1"/>
</dbReference>
<dbReference type="Gene3D" id="3.90.1530.10">
    <property type="entry name" value="Conserved hypothetical protein from pyrococcus furiosus pfu- 392566-001, ParB domain"/>
    <property type="match status" value="1"/>
</dbReference>